<sequence>MKTLLKKLFSVLGKTWVWSLLLVLVMSALVWLFGPLFAVAEHRFLDSATSRLLVAIVLLLAWGLAMVFVGWRTGKGDEKKQGSDTEREQMHQRIAIDKERQELTRRFKDAVRLIRRSSLYDGHGDSGRLELPWYLMIGPQGSGKTSLLDFSGLDFPLNKVQRKLTRDTSSTSYCDWYLTDQAVIMDTAGRYLSQTQTEVDSSAWRTLLSLLRDRRRVRPLSGVMVTLPVELLIDDPSNRLESLAETVRTRLDEVRRQLSIEVPVYLVLTKADAIEGFDEFFDHLSREESRQVLGSTFGKDERGSDVDVVGKAFESLLKRLGSQVITRLHQERDIQRRGRMLEFPDQLGRIGNSLNIFVELAFSGNRYQRASHLRGFYLTRAPHMIDQASPLQEQAVGDQDSSGLPLRHAGRPRFIHDLLARVIFPESRLAMLDKNVRRQLGWRQRAILGSAFLVVAMAGLVWATGFNANHDRLEALRLAAQPLARQHLQIGPQDDVLTVLDALNTHYQSTRVFPDTAGLSVYERNGLYQGQAVNEALLASYHAQLQQLLLPRLAGLLEAQMQAAAHDREQLLGSLRAYLMLTHQEHRDRVWLREWIAADWSIRYAAHAQARRQLNEHVQRLLDLPFVYSGNAELVAQTRQVLRNESLASVVYRVLRDKARSLPEYSLAQRIGPQRMLLAGTDYRIPGFYTRHGYQQYFVVQGSTVVSEILKDNWVLGESAALGTADLRRLMIELEQLYFRDYANHWSEAVDRASLQPFEGPRQGALQMAGLSAANSPLVQLLVEIRDNTRFPTVAESLDTPPVPDKAGAVGKIASAIGGHVQQAITEGLPDAAKKTLQRRFDPLHRLLDEENAPGADLISLFSALDDVQLQMAALGRSGQPELAAFEMARSRMGGQRDALSSLRNTAASLPQPVAGWFNGLAEDVWSHVLHQSYQYVNQRYKDELYSFYGQALDKRYPFHAHSSSDVALSDFREFFKSQGLADRFFNSYLKPFVSGEPGHYRLRSIDGYSLPMSRAYLDQMSAVYAIRDSFFAESAQEPRVRFKLEPYTLDPNVSRAEFRLGNQSMEYRHGPIVPVAFTWPTEIEGGRASLIMDRMAGRPMGIEKNTGPWSLFRLLDLMQTEPLKGRDVMVLKADVGGMRANYLLLGQRSPNPFDMSVLRSLRMPAQL</sequence>
<dbReference type="Pfam" id="PF06744">
    <property type="entry name" value="IcmF_C"/>
    <property type="match status" value="1"/>
</dbReference>
<accession>A0ABS4C4E5</accession>
<feature type="domain" description="Type VI secretion system IcmF C-terminal" evidence="2">
    <location>
        <begin position="1043"/>
        <end position="1145"/>
    </location>
</feature>
<reference evidence="6 7" key="1">
    <citation type="journal article" date="2022" name="Syst. Appl. Microbiol.">
        <title>Pseudomonas alliivorans sp. nov., a plant-pathogenic bacterium isolated from onion foliage in Georgia, USA.</title>
        <authorList>
            <person name="Zhao M."/>
            <person name="Tyson C."/>
            <person name="Chen H.C."/>
            <person name="Paudel S."/>
            <person name="Gitaitis R."/>
            <person name="Kvitko B."/>
            <person name="Dutta B."/>
        </authorList>
    </citation>
    <scope>NUCLEOTIDE SEQUENCE [LARGE SCALE GENOMIC DNA]</scope>
    <source>
        <strain evidence="6 7">20GA0068</strain>
    </source>
</reference>
<dbReference type="InterPro" id="IPR048677">
    <property type="entry name" value="TssM1_hel"/>
</dbReference>
<dbReference type="Pfam" id="PF21070">
    <property type="entry name" value="IcmF_helical"/>
    <property type="match status" value="1"/>
</dbReference>
<feature type="domain" description="Type VI secretion system component TssM1 helical" evidence="5">
    <location>
        <begin position="936"/>
        <end position="1034"/>
    </location>
</feature>
<keyword evidence="1" id="KW-0812">Transmembrane</keyword>
<dbReference type="Pfam" id="PF06761">
    <property type="entry name" value="IcmF-related"/>
    <property type="match status" value="1"/>
</dbReference>
<dbReference type="InterPro" id="IPR053156">
    <property type="entry name" value="T6SS_TssM-like"/>
</dbReference>
<dbReference type="InterPro" id="IPR010623">
    <property type="entry name" value="IcmF_C"/>
</dbReference>
<dbReference type="NCBIfam" id="TIGR03348">
    <property type="entry name" value="VI_IcmF"/>
    <property type="match status" value="1"/>
</dbReference>
<evidence type="ECO:0000259" key="5">
    <source>
        <dbReference type="Pfam" id="PF21070"/>
    </source>
</evidence>
<feature type="transmembrane region" description="Helical" evidence="1">
    <location>
        <begin position="20"/>
        <end position="40"/>
    </location>
</feature>
<organism evidence="6 7">
    <name type="scientific">Pseudomonas alliivorans</name>
    <dbReference type="NCBI Taxonomy" id="2810613"/>
    <lineage>
        <taxon>Bacteria</taxon>
        <taxon>Pseudomonadati</taxon>
        <taxon>Pseudomonadota</taxon>
        <taxon>Gammaproteobacteria</taxon>
        <taxon>Pseudomonadales</taxon>
        <taxon>Pseudomonadaceae</taxon>
        <taxon>Pseudomonas</taxon>
    </lineage>
</organism>
<evidence type="ECO:0000259" key="3">
    <source>
        <dbReference type="Pfam" id="PF06761"/>
    </source>
</evidence>
<proteinExistence type="predicted"/>
<feature type="transmembrane region" description="Helical" evidence="1">
    <location>
        <begin position="446"/>
        <end position="465"/>
    </location>
</feature>
<evidence type="ECO:0000256" key="1">
    <source>
        <dbReference type="SAM" id="Phobius"/>
    </source>
</evidence>
<feature type="domain" description="IcmF-related" evidence="3">
    <location>
        <begin position="500"/>
        <end position="790"/>
    </location>
</feature>
<dbReference type="RefSeq" id="WP_210041671.1">
    <property type="nucleotide sequence ID" value="NZ_JAFFZW010000002.1"/>
</dbReference>
<dbReference type="PANTHER" id="PTHR36153:SF1">
    <property type="entry name" value="TYPE VI SECRETION SYSTEM COMPONENT TSSM1"/>
    <property type="match status" value="1"/>
</dbReference>
<gene>
    <name evidence="6" type="primary">tssM</name>
    <name evidence="6" type="ORF">JTJ32_07810</name>
</gene>
<dbReference type="InterPro" id="IPR017731">
    <property type="entry name" value="TssM1-like"/>
</dbReference>
<evidence type="ECO:0000259" key="2">
    <source>
        <dbReference type="Pfam" id="PF06744"/>
    </source>
</evidence>
<dbReference type="EMBL" id="JAFFZW010000002">
    <property type="protein sequence ID" value="MBP0945227.1"/>
    <property type="molecule type" value="Genomic_DNA"/>
</dbReference>
<keyword evidence="1" id="KW-0472">Membrane</keyword>
<feature type="transmembrane region" description="Helical" evidence="1">
    <location>
        <begin position="52"/>
        <end position="71"/>
    </location>
</feature>
<dbReference type="Proteomes" id="UP000673197">
    <property type="component" value="Unassembled WGS sequence"/>
</dbReference>
<keyword evidence="1" id="KW-1133">Transmembrane helix</keyword>
<comment type="caution">
    <text evidence="6">The sequence shown here is derived from an EMBL/GenBank/DDBJ whole genome shotgun (WGS) entry which is preliminary data.</text>
</comment>
<dbReference type="PANTHER" id="PTHR36153">
    <property type="entry name" value="INNER MEMBRANE PROTEIN-RELATED"/>
    <property type="match status" value="1"/>
</dbReference>
<keyword evidence="7" id="KW-1185">Reference proteome</keyword>
<dbReference type="InterPro" id="IPR027417">
    <property type="entry name" value="P-loop_NTPase"/>
</dbReference>
<dbReference type="InterPro" id="IPR025743">
    <property type="entry name" value="TssM1_N"/>
</dbReference>
<name>A0ABS4C4E5_9PSED</name>
<dbReference type="Pfam" id="PF14331">
    <property type="entry name" value="IcmF-related_N"/>
    <property type="match status" value="1"/>
</dbReference>
<evidence type="ECO:0000313" key="7">
    <source>
        <dbReference type="Proteomes" id="UP000673197"/>
    </source>
</evidence>
<evidence type="ECO:0000313" key="6">
    <source>
        <dbReference type="EMBL" id="MBP0945227.1"/>
    </source>
</evidence>
<dbReference type="InterPro" id="IPR009612">
    <property type="entry name" value="IcmF-rel"/>
</dbReference>
<dbReference type="SUPFAM" id="SSF52540">
    <property type="entry name" value="P-loop containing nucleoside triphosphate hydrolases"/>
    <property type="match status" value="1"/>
</dbReference>
<feature type="domain" description="Type VI secretion system component TssM1 N-terminal" evidence="4">
    <location>
        <begin position="198"/>
        <end position="448"/>
    </location>
</feature>
<evidence type="ECO:0000259" key="4">
    <source>
        <dbReference type="Pfam" id="PF14331"/>
    </source>
</evidence>
<protein>
    <submittedName>
        <fullName evidence="6">Type VI secretion system membrane subunit TssM</fullName>
    </submittedName>
</protein>